<comment type="caution">
    <text evidence="1">The sequence shown here is derived from an EMBL/GenBank/DDBJ whole genome shotgun (WGS) entry which is preliminary data.</text>
</comment>
<dbReference type="AlphaFoldDB" id="A0ABD3B115"/>
<protein>
    <submittedName>
        <fullName evidence="1">Uncharacterized protein</fullName>
    </submittedName>
</protein>
<name>A0ABD3B115_9GENT</name>
<dbReference type="EMBL" id="JBJUIK010000001">
    <property type="protein sequence ID" value="KAL3537021.1"/>
    <property type="molecule type" value="Genomic_DNA"/>
</dbReference>
<reference evidence="1 2" key="1">
    <citation type="submission" date="2024-11" db="EMBL/GenBank/DDBJ databases">
        <title>A near-complete genome assembly of Cinchona calisaya.</title>
        <authorList>
            <person name="Lian D.C."/>
            <person name="Zhao X.W."/>
            <person name="Wei L."/>
        </authorList>
    </citation>
    <scope>NUCLEOTIDE SEQUENCE [LARGE SCALE GENOMIC DNA]</scope>
    <source>
        <tissue evidence="1">Nenye</tissue>
    </source>
</reference>
<keyword evidence="2" id="KW-1185">Reference proteome</keyword>
<organism evidence="1 2">
    <name type="scientific">Cinchona calisaya</name>
    <dbReference type="NCBI Taxonomy" id="153742"/>
    <lineage>
        <taxon>Eukaryota</taxon>
        <taxon>Viridiplantae</taxon>
        <taxon>Streptophyta</taxon>
        <taxon>Embryophyta</taxon>
        <taxon>Tracheophyta</taxon>
        <taxon>Spermatophyta</taxon>
        <taxon>Magnoliopsida</taxon>
        <taxon>eudicotyledons</taxon>
        <taxon>Gunneridae</taxon>
        <taxon>Pentapetalae</taxon>
        <taxon>asterids</taxon>
        <taxon>lamiids</taxon>
        <taxon>Gentianales</taxon>
        <taxon>Rubiaceae</taxon>
        <taxon>Cinchonoideae</taxon>
        <taxon>Cinchoneae</taxon>
        <taxon>Cinchona</taxon>
    </lineage>
</organism>
<accession>A0ABD3B115</accession>
<sequence>MENLQNQKLTSRYHLTRDEKSVVRLQDPLERLKHGQKPDGYASNLARYVDRDGGKLLGMKSHDCHMFMEQLLPSAFSGLPASIWKSIIELSLFLGLVLH</sequence>
<evidence type="ECO:0000313" key="2">
    <source>
        <dbReference type="Proteomes" id="UP001630127"/>
    </source>
</evidence>
<evidence type="ECO:0000313" key="1">
    <source>
        <dbReference type="EMBL" id="KAL3537021.1"/>
    </source>
</evidence>
<dbReference type="Proteomes" id="UP001630127">
    <property type="component" value="Unassembled WGS sequence"/>
</dbReference>
<proteinExistence type="predicted"/>
<gene>
    <name evidence="1" type="ORF">ACH5RR_000387</name>
</gene>